<feature type="compositionally biased region" description="Low complexity" evidence="1">
    <location>
        <begin position="43"/>
        <end position="87"/>
    </location>
</feature>
<dbReference type="Proteomes" id="UP000251995">
    <property type="component" value="Chromosome"/>
</dbReference>
<feature type="region of interest" description="Disordered" evidence="1">
    <location>
        <begin position="43"/>
        <end position="121"/>
    </location>
</feature>
<evidence type="ECO:0008006" key="4">
    <source>
        <dbReference type="Google" id="ProtNLM"/>
    </source>
</evidence>
<dbReference type="AlphaFoldDB" id="A0A344UQU4"/>
<feature type="compositionally biased region" description="Polar residues" evidence="1">
    <location>
        <begin position="228"/>
        <end position="240"/>
    </location>
</feature>
<evidence type="ECO:0000313" key="3">
    <source>
        <dbReference type="Proteomes" id="UP000251995"/>
    </source>
</evidence>
<proteinExistence type="predicted"/>
<dbReference type="EMBL" id="CP025198">
    <property type="protein sequence ID" value="AXE37642.1"/>
    <property type="molecule type" value="Genomic_DNA"/>
</dbReference>
<evidence type="ECO:0000313" key="2">
    <source>
        <dbReference type="EMBL" id="AXE37642.1"/>
    </source>
</evidence>
<protein>
    <recommendedName>
        <fullName evidence="4">PknH-like extracellular domain-containing protein</fullName>
    </recommendedName>
</protein>
<feature type="region of interest" description="Disordered" evidence="1">
    <location>
        <begin position="227"/>
        <end position="250"/>
    </location>
</feature>
<evidence type="ECO:0000256" key="1">
    <source>
        <dbReference type="SAM" id="MobiDB-lite"/>
    </source>
</evidence>
<reference evidence="2 3" key="1">
    <citation type="submission" date="2017-12" db="EMBL/GenBank/DDBJ databases">
        <title>The whole genome sequence of the Acidipropionibacterium virtanenii sp. nov. type strain JS278.</title>
        <authorList>
            <person name="Laine P."/>
            <person name="Deptula P."/>
            <person name="Varmanen P."/>
            <person name="Auvinen P."/>
        </authorList>
    </citation>
    <scope>NUCLEOTIDE SEQUENCE [LARGE SCALE GENOMIC DNA]</scope>
    <source>
        <strain evidence="2 3">JS278</strain>
    </source>
</reference>
<feature type="region of interest" description="Disordered" evidence="1">
    <location>
        <begin position="1"/>
        <end position="20"/>
    </location>
</feature>
<accession>A0A344UQU4</accession>
<sequence>MSRRTDVNRSLPARPRTAPETRGVAGVIGAAMALLLLAGCSGSPASGPRATGSSAVSGASASGGSSTSVPTATGTAPAPSAAASTAGDLSGKNVPSSLGSFTPAVATPDDEEHGGFVPNGTPVRALDPAYAATEALPACSSAEVKVPRATHGIAATYSYKGKPGSLIVLDFNSETDAKAWFSAFTTLVRACPRVGAEPVITATTVTDRRESAGSVWTEAGFVKGSRATMGSVQSADQDPTQLLGDVRSAR</sequence>
<dbReference type="KEGG" id="acij:JS278_00449"/>
<gene>
    <name evidence="2" type="ORF">JS278_00449</name>
</gene>
<keyword evidence="3" id="KW-1185">Reference proteome</keyword>
<organism evidence="2 3">
    <name type="scientific">Acidipropionibacterium virtanenii</name>
    <dbReference type="NCBI Taxonomy" id="2057246"/>
    <lineage>
        <taxon>Bacteria</taxon>
        <taxon>Bacillati</taxon>
        <taxon>Actinomycetota</taxon>
        <taxon>Actinomycetes</taxon>
        <taxon>Propionibacteriales</taxon>
        <taxon>Propionibacteriaceae</taxon>
        <taxon>Acidipropionibacterium</taxon>
    </lineage>
</organism>
<name>A0A344UQU4_9ACTN</name>